<dbReference type="GO" id="GO:0003677">
    <property type="term" value="F:DNA binding"/>
    <property type="evidence" value="ECO:0007669"/>
    <property type="project" value="InterPro"/>
</dbReference>
<gene>
    <name evidence="7" type="primary">TfSPL4</name>
</gene>
<dbReference type="PANTHER" id="PTHR31251">
    <property type="entry name" value="SQUAMOSA PROMOTER-BINDING-LIKE PROTEIN 4"/>
    <property type="match status" value="1"/>
</dbReference>
<feature type="domain" description="SBP-type" evidence="6">
    <location>
        <begin position="78"/>
        <end position="155"/>
    </location>
</feature>
<dbReference type="Pfam" id="PF03110">
    <property type="entry name" value="SBP"/>
    <property type="match status" value="1"/>
</dbReference>
<organism evidence="7">
    <name type="scientific">Torenia fournieri</name>
    <name type="common">wishbone flower</name>
    <dbReference type="NCBI Taxonomy" id="68875"/>
    <lineage>
        <taxon>Eukaryota</taxon>
        <taxon>Viridiplantae</taxon>
        <taxon>Streptophyta</taxon>
        <taxon>Embryophyta</taxon>
        <taxon>Tracheophyta</taxon>
        <taxon>Spermatophyta</taxon>
        <taxon>Magnoliopsida</taxon>
        <taxon>eudicotyledons</taxon>
        <taxon>Gunneridae</taxon>
        <taxon>Pentapetalae</taxon>
        <taxon>asterids</taxon>
        <taxon>lamiids</taxon>
        <taxon>Lamiales</taxon>
        <taxon>Linderniaceae</taxon>
        <taxon>Torenia</taxon>
    </lineage>
</organism>
<dbReference type="EMBL" id="AB699117">
    <property type="protein sequence ID" value="BAM15478.1"/>
    <property type="molecule type" value="mRNA"/>
</dbReference>
<keyword evidence="3" id="KW-0862">Zinc</keyword>
<name>I2FJZ3_9LAMI</name>
<dbReference type="SUPFAM" id="SSF103612">
    <property type="entry name" value="SBT domain"/>
    <property type="match status" value="1"/>
</dbReference>
<evidence type="ECO:0000256" key="3">
    <source>
        <dbReference type="ARBA" id="ARBA00022833"/>
    </source>
</evidence>
<sequence>MEVEGTTNKHMKPTKEKTKKKDCSHVNDQSEDDDIDHHHHKEVVEHGTTLSDEHCDNNNKKIKKGSFGGSNNSTTSSSKCCQVDKCLADLNVSKAYHRRHRVCEQHAKAQVVLLSGIRQRFCQQCSRFHELSEFDEAKRSCRRRLAGHNERRRKMIISVDHINNNSADHIMSSSTSR</sequence>
<dbReference type="InterPro" id="IPR036893">
    <property type="entry name" value="SBP_sf"/>
</dbReference>
<dbReference type="Gene3D" id="4.10.1100.10">
    <property type="entry name" value="Transcription factor, SBP-box domain"/>
    <property type="match status" value="1"/>
</dbReference>
<protein>
    <submittedName>
        <fullName evidence="7">SBP-box protein</fullName>
    </submittedName>
</protein>
<evidence type="ECO:0000256" key="4">
    <source>
        <dbReference type="PROSITE-ProRule" id="PRU00470"/>
    </source>
</evidence>
<dbReference type="PROSITE" id="PS51141">
    <property type="entry name" value="ZF_SBP"/>
    <property type="match status" value="1"/>
</dbReference>
<reference evidence="7" key="1">
    <citation type="journal article" date="2012" name="Planta">
        <title>Overexpression of Arabidopsis miR157b induces bushy architecture and delayed phase transition in Torenia fournieri.</title>
        <authorList>
            <person name="Shikata M."/>
            <person name="Yamaguchi H."/>
            <person name="Sasaki K."/>
            <person name="Ohtsubo N."/>
        </authorList>
    </citation>
    <scope>NUCLEOTIDE SEQUENCE</scope>
</reference>
<evidence type="ECO:0000256" key="1">
    <source>
        <dbReference type="ARBA" id="ARBA00022723"/>
    </source>
</evidence>
<evidence type="ECO:0000313" key="7">
    <source>
        <dbReference type="EMBL" id="BAM15478.1"/>
    </source>
</evidence>
<dbReference type="InterPro" id="IPR004333">
    <property type="entry name" value="SBP_dom"/>
</dbReference>
<dbReference type="GO" id="GO:0005634">
    <property type="term" value="C:nucleus"/>
    <property type="evidence" value="ECO:0007669"/>
    <property type="project" value="InterPro"/>
</dbReference>
<keyword evidence="1" id="KW-0479">Metal-binding</keyword>
<proteinExistence type="evidence at transcript level"/>
<keyword evidence="2 4" id="KW-0863">Zinc-finger</keyword>
<feature type="compositionally biased region" description="Basic and acidic residues" evidence="5">
    <location>
        <begin position="13"/>
        <end position="25"/>
    </location>
</feature>
<dbReference type="InterPro" id="IPR044817">
    <property type="entry name" value="SBP-like"/>
</dbReference>
<dbReference type="PANTHER" id="PTHR31251:SF169">
    <property type="entry name" value="SQUAMOSA PROMOTER-BINDING-LIKE PROTEIN 8"/>
    <property type="match status" value="1"/>
</dbReference>
<feature type="region of interest" description="Disordered" evidence="5">
    <location>
        <begin position="1"/>
        <end position="37"/>
    </location>
</feature>
<evidence type="ECO:0000256" key="2">
    <source>
        <dbReference type="ARBA" id="ARBA00022771"/>
    </source>
</evidence>
<accession>I2FJZ3</accession>
<evidence type="ECO:0000256" key="5">
    <source>
        <dbReference type="SAM" id="MobiDB-lite"/>
    </source>
</evidence>
<dbReference type="GO" id="GO:0008270">
    <property type="term" value="F:zinc ion binding"/>
    <property type="evidence" value="ECO:0007669"/>
    <property type="project" value="UniProtKB-KW"/>
</dbReference>
<evidence type="ECO:0000259" key="6">
    <source>
        <dbReference type="PROSITE" id="PS51141"/>
    </source>
</evidence>
<dbReference type="AlphaFoldDB" id="I2FJZ3"/>